<gene>
    <name evidence="3" type="ORF">F3Y22_tig00111008pilonHSYRG00238</name>
</gene>
<name>A0A6A2Z889_HIBSY</name>
<evidence type="ECO:0000313" key="3">
    <source>
        <dbReference type="EMBL" id="KAE8687823.1"/>
    </source>
</evidence>
<dbReference type="PANTHER" id="PTHR36801">
    <property type="entry name" value="OS06G0150200 PROTEIN"/>
    <property type="match status" value="1"/>
</dbReference>
<evidence type="ECO:0000256" key="2">
    <source>
        <dbReference type="SAM" id="Phobius"/>
    </source>
</evidence>
<keyword evidence="2" id="KW-0812">Transmembrane</keyword>
<evidence type="ECO:0000313" key="4">
    <source>
        <dbReference type="Proteomes" id="UP000436088"/>
    </source>
</evidence>
<feature type="compositionally biased region" description="Polar residues" evidence="1">
    <location>
        <begin position="165"/>
        <end position="177"/>
    </location>
</feature>
<feature type="transmembrane region" description="Helical" evidence="2">
    <location>
        <begin position="20"/>
        <end position="40"/>
    </location>
</feature>
<feature type="region of interest" description="Disordered" evidence="1">
    <location>
        <begin position="47"/>
        <end position="91"/>
    </location>
</feature>
<reference evidence="3" key="1">
    <citation type="submission" date="2019-09" db="EMBL/GenBank/DDBJ databases">
        <title>Draft genome information of white flower Hibiscus syriacus.</title>
        <authorList>
            <person name="Kim Y.-M."/>
        </authorList>
    </citation>
    <scope>NUCLEOTIDE SEQUENCE [LARGE SCALE GENOMIC DNA]</scope>
    <source>
        <strain evidence="3">YM2019G1</strain>
    </source>
</reference>
<protein>
    <submittedName>
        <fullName evidence="3">Uncharacterized protein</fullName>
    </submittedName>
</protein>
<keyword evidence="2" id="KW-1133">Transmembrane helix</keyword>
<feature type="region of interest" description="Disordered" evidence="1">
    <location>
        <begin position="162"/>
        <end position="192"/>
    </location>
</feature>
<dbReference type="Proteomes" id="UP000436088">
    <property type="component" value="Unassembled WGS sequence"/>
</dbReference>
<organism evidence="3 4">
    <name type="scientific">Hibiscus syriacus</name>
    <name type="common">Rose of Sharon</name>
    <dbReference type="NCBI Taxonomy" id="106335"/>
    <lineage>
        <taxon>Eukaryota</taxon>
        <taxon>Viridiplantae</taxon>
        <taxon>Streptophyta</taxon>
        <taxon>Embryophyta</taxon>
        <taxon>Tracheophyta</taxon>
        <taxon>Spermatophyta</taxon>
        <taxon>Magnoliopsida</taxon>
        <taxon>eudicotyledons</taxon>
        <taxon>Gunneridae</taxon>
        <taxon>Pentapetalae</taxon>
        <taxon>rosids</taxon>
        <taxon>malvids</taxon>
        <taxon>Malvales</taxon>
        <taxon>Malvaceae</taxon>
        <taxon>Malvoideae</taxon>
        <taxon>Hibiscus</taxon>
    </lineage>
</organism>
<comment type="caution">
    <text evidence="3">The sequence shown here is derived from an EMBL/GenBank/DDBJ whole genome shotgun (WGS) entry which is preliminary data.</text>
</comment>
<accession>A0A6A2Z889</accession>
<dbReference type="AlphaFoldDB" id="A0A6A2Z889"/>
<keyword evidence="2" id="KW-0472">Membrane</keyword>
<evidence type="ECO:0000256" key="1">
    <source>
        <dbReference type="SAM" id="MobiDB-lite"/>
    </source>
</evidence>
<proteinExistence type="predicted"/>
<dbReference type="PANTHER" id="PTHR36801:SF3">
    <property type="entry name" value="OS06G0150300 PROTEIN"/>
    <property type="match status" value="1"/>
</dbReference>
<sequence>MGRIDFSAGDFGSHPVLPLSLFVAVTAATIAIITGFCAFWRRSEPDLEEDSSETAESSPVSDVLHTTEQATTTAEDEEEETKELPPPPCMRALTMTNPSVTADRCPSLMKKSVSTRKISSASVKKHFKSMSVREIIDKNTHKPDDSLCKKHIILGGKCRLASQVDDGNNNMTQSSLENPEAIDHKDKEEEGP</sequence>
<keyword evidence="4" id="KW-1185">Reference proteome</keyword>
<feature type="compositionally biased region" description="Basic and acidic residues" evidence="1">
    <location>
        <begin position="181"/>
        <end position="192"/>
    </location>
</feature>
<dbReference type="EMBL" id="VEPZ02001200">
    <property type="protein sequence ID" value="KAE8687823.1"/>
    <property type="molecule type" value="Genomic_DNA"/>
</dbReference>